<feature type="region of interest" description="Disordered" evidence="1">
    <location>
        <begin position="208"/>
        <end position="274"/>
    </location>
</feature>
<proteinExistence type="predicted"/>
<gene>
    <name evidence="2" type="ORF">EV191_12261</name>
</gene>
<dbReference type="Gene3D" id="3.90.1720.10">
    <property type="entry name" value="endopeptidase domain like (from Nostoc punctiforme)"/>
    <property type="match status" value="1"/>
</dbReference>
<feature type="region of interest" description="Disordered" evidence="1">
    <location>
        <begin position="1"/>
        <end position="47"/>
    </location>
</feature>
<feature type="compositionally biased region" description="Basic and acidic residues" evidence="1">
    <location>
        <begin position="265"/>
        <end position="274"/>
    </location>
</feature>
<comment type="caution">
    <text evidence="2">The sequence shown here is derived from an EMBL/GenBank/DDBJ whole genome shotgun (WGS) entry which is preliminary data.</text>
</comment>
<feature type="compositionally biased region" description="Gly residues" evidence="1">
    <location>
        <begin position="240"/>
        <end position="253"/>
    </location>
</feature>
<dbReference type="InterPro" id="IPR038765">
    <property type="entry name" value="Papain-like_cys_pep_sf"/>
</dbReference>
<name>A0A4R2Q4C9_9PSEU</name>
<dbReference type="EMBL" id="SLXQ01000022">
    <property type="protein sequence ID" value="TCP43447.1"/>
    <property type="molecule type" value="Genomic_DNA"/>
</dbReference>
<evidence type="ECO:0000313" key="2">
    <source>
        <dbReference type="EMBL" id="TCP43447.1"/>
    </source>
</evidence>
<dbReference type="RefSeq" id="WP_132880771.1">
    <property type="nucleotide sequence ID" value="NZ_SLXQ01000022.1"/>
</dbReference>
<dbReference type="SUPFAM" id="SSF54001">
    <property type="entry name" value="Cysteine proteinases"/>
    <property type="match status" value="1"/>
</dbReference>
<feature type="compositionally biased region" description="Low complexity" evidence="1">
    <location>
        <begin position="254"/>
        <end position="264"/>
    </location>
</feature>
<protein>
    <submittedName>
        <fullName evidence="2">NlpC/P60 family protein</fullName>
    </submittedName>
</protein>
<reference evidence="2 3" key="1">
    <citation type="submission" date="2019-03" db="EMBL/GenBank/DDBJ databases">
        <title>Genomic Encyclopedia of Type Strains, Phase IV (KMG-IV): sequencing the most valuable type-strain genomes for metagenomic binning, comparative biology and taxonomic classification.</title>
        <authorList>
            <person name="Goeker M."/>
        </authorList>
    </citation>
    <scope>NUCLEOTIDE SEQUENCE [LARGE SCALE GENOMIC DNA]</scope>
    <source>
        <strain evidence="2 3">DSM 45765</strain>
    </source>
</reference>
<keyword evidence="3" id="KW-1185">Reference proteome</keyword>
<dbReference type="OrthoDB" id="9815778at2"/>
<evidence type="ECO:0000256" key="1">
    <source>
        <dbReference type="SAM" id="MobiDB-lite"/>
    </source>
</evidence>
<sequence>MTSAEPQVDTLDDPSLDRPAAMDAIDSRAKDAEQLNAGAVNEQAGQVNKAATSTNDLGDELKVFQDDVLRQWGGKDAEAVANHLEQLSKSSYKVSDKAEAAKKALDRVSDILDNVKKKVADLAKQANDNDADNRRLIGAARQRKNNSEDENEIKSAASEIERLRQLNETDSNGKKKEIEQALETAEKQIDDLLKPLGMEIEGGFIEMLPADTSGSTTPQNAGSSPVGGGGPAPPTTSSGGDTGGSSSGGGGPVGSASSGVPGDGKPAKPIDARGDNPAKIAEQFLGRNAGDLKGTGELPAMEGWVPNNVNCANFVSGCLEAAGLIDMEQASASVSELSSNLKADGWQSVPLSEAKPGDVVVSNGGGHVVMYAGDGQFIGSNNINPDGSQQISMGGGDGLVEVLTPPAG</sequence>
<dbReference type="SUPFAM" id="SSF140453">
    <property type="entry name" value="EsxAB dimer-like"/>
    <property type="match status" value="1"/>
</dbReference>
<dbReference type="AlphaFoldDB" id="A0A4R2Q4C9"/>
<dbReference type="Proteomes" id="UP000294911">
    <property type="component" value="Unassembled WGS sequence"/>
</dbReference>
<dbReference type="InterPro" id="IPR036689">
    <property type="entry name" value="ESAT-6-like_sf"/>
</dbReference>
<accession>A0A4R2Q4C9</accession>
<organism evidence="2 3">
    <name type="scientific">Tamaricihabitans halophyticus</name>
    <dbReference type="NCBI Taxonomy" id="1262583"/>
    <lineage>
        <taxon>Bacteria</taxon>
        <taxon>Bacillati</taxon>
        <taxon>Actinomycetota</taxon>
        <taxon>Actinomycetes</taxon>
        <taxon>Pseudonocardiales</taxon>
        <taxon>Pseudonocardiaceae</taxon>
        <taxon>Tamaricihabitans</taxon>
    </lineage>
</organism>
<feature type="region of interest" description="Disordered" evidence="1">
    <location>
        <begin position="139"/>
        <end position="177"/>
    </location>
</feature>
<evidence type="ECO:0000313" key="3">
    <source>
        <dbReference type="Proteomes" id="UP000294911"/>
    </source>
</evidence>
<feature type="compositionally biased region" description="Basic and acidic residues" evidence="1">
    <location>
        <begin position="159"/>
        <end position="177"/>
    </location>
</feature>